<dbReference type="Gene3D" id="1.20.1070.10">
    <property type="entry name" value="Rhodopsin 7-helix transmembrane proteins"/>
    <property type="match status" value="1"/>
</dbReference>
<feature type="chain" id="PRO_5032997487" description="G-protein coupled receptors family 1 profile domain-containing protein" evidence="10">
    <location>
        <begin position="21"/>
        <end position="734"/>
    </location>
</feature>
<dbReference type="PANTHER" id="PTHR24243:SF230">
    <property type="entry name" value="G-PROTEIN COUPLED RECEPTORS FAMILY 1 PROFILE DOMAIN-CONTAINING PROTEIN"/>
    <property type="match status" value="1"/>
</dbReference>
<feature type="transmembrane region" description="Helical" evidence="9">
    <location>
        <begin position="128"/>
        <end position="152"/>
    </location>
</feature>
<keyword evidence="6" id="KW-0675">Receptor</keyword>
<dbReference type="InterPro" id="IPR000276">
    <property type="entry name" value="GPCR_Rhodpsn"/>
</dbReference>
<name>A0A813TYW0_ADIRI</name>
<dbReference type="EMBL" id="CAJNOJ010000015">
    <property type="protein sequence ID" value="CAF0816375.1"/>
    <property type="molecule type" value="Genomic_DNA"/>
</dbReference>
<dbReference type="PROSITE" id="PS50262">
    <property type="entry name" value="G_PROTEIN_RECEP_F1_2"/>
    <property type="match status" value="1"/>
</dbReference>
<keyword evidence="4" id="KW-0297">G-protein coupled receptor</keyword>
<evidence type="ECO:0000256" key="9">
    <source>
        <dbReference type="SAM" id="Phobius"/>
    </source>
</evidence>
<evidence type="ECO:0000256" key="7">
    <source>
        <dbReference type="ARBA" id="ARBA00023224"/>
    </source>
</evidence>
<reference evidence="12" key="1">
    <citation type="submission" date="2021-02" db="EMBL/GenBank/DDBJ databases">
        <authorList>
            <person name="Nowell W R."/>
        </authorList>
    </citation>
    <scope>NUCLEOTIDE SEQUENCE</scope>
</reference>
<feature type="compositionally biased region" description="Polar residues" evidence="8">
    <location>
        <begin position="696"/>
        <end position="712"/>
    </location>
</feature>
<feature type="domain" description="G-protein coupled receptors family 1 profile" evidence="11">
    <location>
        <begin position="323"/>
        <end position="633"/>
    </location>
</feature>
<keyword evidence="3 9" id="KW-1133">Transmembrane helix</keyword>
<gene>
    <name evidence="12" type="ORF">EDS130_LOCUS5620</name>
</gene>
<sequence length="734" mass="84312">MGRDWTKVTISFLLILVANAQIEKNIDNVQQSILTVPVNEHELTNLITNDSLDQSWQTTTERTLIRVTRLESNTNQPKVQKRQRRQIIEAIQTAGFVINVAKAVQNTESENGEYEKIGEEILGMAKKVAIAVIVIVSLCTVCCLITTVVICAKCCCNNKNRKRNQGTTTIQVPQPIYVHTGPGGYQPQYNPYQQQQPWSSESRPMLPQPSAPPQQNHHFHIEHPPPPYEKLYTGSIVVDRQVTSACETITINISSTLDQRCLHTNETTTTEAMGNVPDFCRNSSIAINETSYAKLSECWTETRIADVLRKCLPLIILPVSLICNSLSFIALRSRHMRGTSTAFFMLALSVLDPLVLLTKNLVYFPALVASHAILCKILYFLIYVLGYTNVWILVIMTADKFFAVWFPLKVSYFCTITRAKYVCIFLFAMTSIISLHHFWTIDSIQYPHYPNRRFCYYDLQRYGFIQHTWRYTDFVIWCFLPFILILTLSVLIIYKLRQKEQTSHSNVRQILGTNSNNERVSSQKRLSKQLQQQSQQQRKSDSQGFEMRSTQKSEVIRSRQRHITLMLLAVAVVFLLLTLPNSIYFVLDLTYGFNKLPTDENYEHWLRYRRLTILTVIMFQLSDLQHATNFFLYLLTSDKFRRSVTMTCASSVHFAPSILNCCCRDKIDSASSFQNHYSGQKYDKTTMSYRLSATERSSISANPRHMNTQQVHQQSSAAYRSSSSRPSRSIIQSL</sequence>
<evidence type="ECO:0000313" key="12">
    <source>
        <dbReference type="EMBL" id="CAF0816375.1"/>
    </source>
</evidence>
<comment type="caution">
    <text evidence="12">The sequence shown here is derived from an EMBL/GenBank/DDBJ whole genome shotgun (WGS) entry which is preliminary data.</text>
</comment>
<evidence type="ECO:0000256" key="4">
    <source>
        <dbReference type="ARBA" id="ARBA00023040"/>
    </source>
</evidence>
<feature type="region of interest" description="Disordered" evidence="8">
    <location>
        <begin position="188"/>
        <end position="223"/>
    </location>
</feature>
<dbReference type="PRINTS" id="PR00237">
    <property type="entry name" value="GPCRRHODOPSN"/>
</dbReference>
<feature type="transmembrane region" description="Helical" evidence="9">
    <location>
        <begin position="474"/>
        <end position="494"/>
    </location>
</feature>
<evidence type="ECO:0000256" key="8">
    <source>
        <dbReference type="SAM" id="MobiDB-lite"/>
    </source>
</evidence>
<dbReference type="Proteomes" id="UP000663852">
    <property type="component" value="Unassembled WGS sequence"/>
</dbReference>
<feature type="compositionally biased region" description="Low complexity" evidence="8">
    <location>
        <begin position="713"/>
        <end position="734"/>
    </location>
</feature>
<evidence type="ECO:0000256" key="10">
    <source>
        <dbReference type="SAM" id="SignalP"/>
    </source>
</evidence>
<evidence type="ECO:0000259" key="11">
    <source>
        <dbReference type="PROSITE" id="PS50262"/>
    </source>
</evidence>
<feature type="compositionally biased region" description="Low complexity" evidence="8">
    <location>
        <begin position="188"/>
        <end position="197"/>
    </location>
</feature>
<accession>A0A813TYW0</accession>
<feature type="transmembrane region" description="Helical" evidence="9">
    <location>
        <begin position="337"/>
        <end position="355"/>
    </location>
</feature>
<dbReference type="GO" id="GO:0005886">
    <property type="term" value="C:plasma membrane"/>
    <property type="evidence" value="ECO:0007669"/>
    <property type="project" value="TreeGrafter"/>
</dbReference>
<dbReference type="SUPFAM" id="SSF81321">
    <property type="entry name" value="Family A G protein-coupled receptor-like"/>
    <property type="match status" value="1"/>
</dbReference>
<dbReference type="CDD" id="cd14978">
    <property type="entry name" value="7tmA_FMRFamide_R-like"/>
    <property type="match status" value="1"/>
</dbReference>
<evidence type="ECO:0000256" key="6">
    <source>
        <dbReference type="ARBA" id="ARBA00023170"/>
    </source>
</evidence>
<feature type="region of interest" description="Disordered" evidence="8">
    <location>
        <begin position="517"/>
        <end position="553"/>
    </location>
</feature>
<dbReference type="PANTHER" id="PTHR24243">
    <property type="entry name" value="G-PROTEIN COUPLED RECEPTOR"/>
    <property type="match status" value="1"/>
</dbReference>
<feature type="transmembrane region" description="Helical" evidence="9">
    <location>
        <begin position="362"/>
        <end position="384"/>
    </location>
</feature>
<feature type="region of interest" description="Disordered" evidence="8">
    <location>
        <begin position="696"/>
        <end position="734"/>
    </location>
</feature>
<dbReference type="Pfam" id="PF00001">
    <property type="entry name" value="7tm_1"/>
    <property type="match status" value="1"/>
</dbReference>
<feature type="transmembrane region" description="Helical" evidence="9">
    <location>
        <begin position="420"/>
        <end position="439"/>
    </location>
</feature>
<evidence type="ECO:0000256" key="1">
    <source>
        <dbReference type="ARBA" id="ARBA00004141"/>
    </source>
</evidence>
<feature type="compositionally biased region" description="Low complexity" evidence="8">
    <location>
        <begin position="528"/>
        <end position="537"/>
    </location>
</feature>
<dbReference type="InterPro" id="IPR017452">
    <property type="entry name" value="GPCR_Rhodpsn_7TM"/>
</dbReference>
<dbReference type="OrthoDB" id="9990906at2759"/>
<evidence type="ECO:0000313" key="13">
    <source>
        <dbReference type="Proteomes" id="UP000663852"/>
    </source>
</evidence>
<organism evidence="12 13">
    <name type="scientific">Adineta ricciae</name>
    <name type="common">Rotifer</name>
    <dbReference type="NCBI Taxonomy" id="249248"/>
    <lineage>
        <taxon>Eukaryota</taxon>
        <taxon>Metazoa</taxon>
        <taxon>Spiralia</taxon>
        <taxon>Gnathifera</taxon>
        <taxon>Rotifera</taxon>
        <taxon>Eurotatoria</taxon>
        <taxon>Bdelloidea</taxon>
        <taxon>Adinetida</taxon>
        <taxon>Adinetidae</taxon>
        <taxon>Adineta</taxon>
    </lineage>
</organism>
<keyword evidence="2 9" id="KW-0812">Transmembrane</keyword>
<dbReference type="GO" id="GO:0004930">
    <property type="term" value="F:G protein-coupled receptor activity"/>
    <property type="evidence" value="ECO:0007669"/>
    <property type="project" value="UniProtKB-KW"/>
</dbReference>
<feature type="transmembrane region" description="Helical" evidence="9">
    <location>
        <begin position="311"/>
        <end position="331"/>
    </location>
</feature>
<keyword evidence="5 9" id="KW-0472">Membrane</keyword>
<feature type="transmembrane region" description="Helical" evidence="9">
    <location>
        <begin position="390"/>
        <end position="408"/>
    </location>
</feature>
<feature type="signal peptide" evidence="10">
    <location>
        <begin position="1"/>
        <end position="20"/>
    </location>
</feature>
<keyword evidence="10" id="KW-0732">Signal</keyword>
<evidence type="ECO:0000256" key="3">
    <source>
        <dbReference type="ARBA" id="ARBA00022989"/>
    </source>
</evidence>
<evidence type="ECO:0000256" key="2">
    <source>
        <dbReference type="ARBA" id="ARBA00022692"/>
    </source>
</evidence>
<protein>
    <recommendedName>
        <fullName evidence="11">G-protein coupled receptors family 1 profile domain-containing protein</fullName>
    </recommendedName>
</protein>
<dbReference type="AlphaFoldDB" id="A0A813TYW0"/>
<comment type="subcellular location">
    <subcellularLocation>
        <location evidence="1">Membrane</location>
        <topology evidence="1">Multi-pass membrane protein</topology>
    </subcellularLocation>
</comment>
<evidence type="ECO:0000256" key="5">
    <source>
        <dbReference type="ARBA" id="ARBA00023136"/>
    </source>
</evidence>
<feature type="transmembrane region" description="Helical" evidence="9">
    <location>
        <begin position="565"/>
        <end position="587"/>
    </location>
</feature>
<keyword evidence="7" id="KW-0807">Transducer</keyword>
<proteinExistence type="predicted"/>